<accession>A0A7I9XU47</accession>
<organism evidence="2 3">
    <name type="scientific">Mycobacterium botniense</name>
    <dbReference type="NCBI Taxonomy" id="84962"/>
    <lineage>
        <taxon>Bacteria</taxon>
        <taxon>Bacillati</taxon>
        <taxon>Actinomycetota</taxon>
        <taxon>Actinomycetes</taxon>
        <taxon>Mycobacteriales</taxon>
        <taxon>Mycobacteriaceae</taxon>
        <taxon>Mycobacterium</taxon>
    </lineage>
</organism>
<gene>
    <name evidence="2" type="ORF">MBOT_08790</name>
</gene>
<protein>
    <recommendedName>
        <fullName evidence="1">DUF732 domain-containing protein</fullName>
    </recommendedName>
</protein>
<name>A0A7I9XU47_9MYCO</name>
<reference evidence="2 3" key="1">
    <citation type="journal article" date="2019" name="Emerg. Microbes Infect.">
        <title>Comprehensive subspecies identification of 175 nontuberculous mycobacteria species based on 7547 genomic profiles.</title>
        <authorList>
            <person name="Matsumoto Y."/>
            <person name="Kinjo T."/>
            <person name="Motooka D."/>
            <person name="Nabeya D."/>
            <person name="Jung N."/>
            <person name="Uechi K."/>
            <person name="Horii T."/>
            <person name="Iida T."/>
            <person name="Fujita J."/>
            <person name="Nakamura S."/>
        </authorList>
    </citation>
    <scope>NUCLEOTIDE SEQUENCE [LARGE SCALE GENOMIC DNA]</scope>
    <source>
        <strain evidence="2 3">JCM 17322</strain>
    </source>
</reference>
<evidence type="ECO:0000259" key="1">
    <source>
        <dbReference type="Pfam" id="PF05305"/>
    </source>
</evidence>
<dbReference type="EMBL" id="BLKW01000002">
    <property type="protein sequence ID" value="GFG73514.1"/>
    <property type="molecule type" value="Genomic_DNA"/>
</dbReference>
<proteinExistence type="predicted"/>
<evidence type="ECO:0000313" key="2">
    <source>
        <dbReference type="EMBL" id="GFG73514.1"/>
    </source>
</evidence>
<keyword evidence="3" id="KW-1185">Reference proteome</keyword>
<dbReference type="Pfam" id="PF05305">
    <property type="entry name" value="DUF732"/>
    <property type="match status" value="1"/>
</dbReference>
<evidence type="ECO:0000313" key="3">
    <source>
        <dbReference type="Proteomes" id="UP000465361"/>
    </source>
</evidence>
<feature type="domain" description="DUF732" evidence="1">
    <location>
        <begin position="11"/>
        <end position="81"/>
    </location>
</feature>
<dbReference type="InterPro" id="IPR007969">
    <property type="entry name" value="DUF732"/>
</dbReference>
<dbReference type="Proteomes" id="UP000465361">
    <property type="component" value="Unassembled WGS sequence"/>
</dbReference>
<dbReference type="AlphaFoldDB" id="A0A7I9XU47"/>
<sequence>MPAAANADPGDTAFLSSLDQIGIQYPNPTDAVASAREVCDYLAQGHTTNQAARGVKNANPELSLTKASQFVAIARATYCNQVPAAS</sequence>
<comment type="caution">
    <text evidence="2">The sequence shown here is derived from an EMBL/GenBank/DDBJ whole genome shotgun (WGS) entry which is preliminary data.</text>
</comment>